<feature type="domain" description="4'-phosphopantetheinyl transferase" evidence="2">
    <location>
        <begin position="135"/>
        <end position="228"/>
    </location>
</feature>
<proteinExistence type="predicted"/>
<dbReference type="OrthoDB" id="211177at2"/>
<dbReference type="Pfam" id="PF01648">
    <property type="entry name" value="ACPS"/>
    <property type="match status" value="1"/>
</dbReference>
<reference evidence="3 4" key="1">
    <citation type="submission" date="2019-02" db="EMBL/GenBank/DDBJ databases">
        <title>Deep-cultivation of Planctomycetes and their phenomic and genomic characterization uncovers novel biology.</title>
        <authorList>
            <person name="Wiegand S."/>
            <person name="Jogler M."/>
            <person name="Boedeker C."/>
            <person name="Pinto D."/>
            <person name="Vollmers J."/>
            <person name="Rivas-Marin E."/>
            <person name="Kohn T."/>
            <person name="Peeters S.H."/>
            <person name="Heuer A."/>
            <person name="Rast P."/>
            <person name="Oberbeckmann S."/>
            <person name="Bunk B."/>
            <person name="Jeske O."/>
            <person name="Meyerdierks A."/>
            <person name="Storesund J.E."/>
            <person name="Kallscheuer N."/>
            <person name="Luecker S."/>
            <person name="Lage O.M."/>
            <person name="Pohl T."/>
            <person name="Merkel B.J."/>
            <person name="Hornburger P."/>
            <person name="Mueller R.-W."/>
            <person name="Bruemmer F."/>
            <person name="Labrenz M."/>
            <person name="Spormann A.M."/>
            <person name="Op Den Camp H."/>
            <person name="Overmann J."/>
            <person name="Amann R."/>
            <person name="Jetten M.S.M."/>
            <person name="Mascher T."/>
            <person name="Medema M.H."/>
            <person name="Devos D.P."/>
            <person name="Kaster A.-K."/>
            <person name="Ovreas L."/>
            <person name="Rohde M."/>
            <person name="Galperin M.Y."/>
            <person name="Jogler C."/>
        </authorList>
    </citation>
    <scope>NUCLEOTIDE SEQUENCE [LARGE SCALE GENOMIC DNA]</scope>
    <source>
        <strain evidence="3 4">Q31b</strain>
    </source>
</reference>
<name>A0A5C6DA94_9BACT</name>
<gene>
    <name evidence="3" type="ORF">Q31b_56950</name>
</gene>
<dbReference type="EMBL" id="SJPY01000013">
    <property type="protein sequence ID" value="TWU33638.1"/>
    <property type="molecule type" value="Genomic_DNA"/>
</dbReference>
<dbReference type="Proteomes" id="UP000315471">
    <property type="component" value="Unassembled WGS sequence"/>
</dbReference>
<protein>
    <submittedName>
        <fullName evidence="3">4'-phosphopantetheinyl transferase superfamily protein</fullName>
    </submittedName>
</protein>
<keyword evidence="1 3" id="KW-0808">Transferase</keyword>
<dbReference type="RefSeq" id="WP_146602751.1">
    <property type="nucleotide sequence ID" value="NZ_SJPY01000013.1"/>
</dbReference>
<comment type="caution">
    <text evidence="3">The sequence shown here is derived from an EMBL/GenBank/DDBJ whole genome shotgun (WGS) entry which is preliminary data.</text>
</comment>
<organism evidence="3 4">
    <name type="scientific">Novipirellula aureliae</name>
    <dbReference type="NCBI Taxonomy" id="2527966"/>
    <lineage>
        <taxon>Bacteria</taxon>
        <taxon>Pseudomonadati</taxon>
        <taxon>Planctomycetota</taxon>
        <taxon>Planctomycetia</taxon>
        <taxon>Pirellulales</taxon>
        <taxon>Pirellulaceae</taxon>
        <taxon>Novipirellula</taxon>
    </lineage>
</organism>
<dbReference type="Gene3D" id="3.90.470.20">
    <property type="entry name" value="4'-phosphopantetheinyl transferase domain"/>
    <property type="match status" value="2"/>
</dbReference>
<evidence type="ECO:0000313" key="4">
    <source>
        <dbReference type="Proteomes" id="UP000315471"/>
    </source>
</evidence>
<evidence type="ECO:0000259" key="2">
    <source>
        <dbReference type="Pfam" id="PF01648"/>
    </source>
</evidence>
<dbReference type="InterPro" id="IPR037143">
    <property type="entry name" value="4-PPantetheinyl_Trfase_dom_sf"/>
</dbReference>
<dbReference type="GO" id="GO:0008897">
    <property type="term" value="F:holo-[acyl-carrier-protein] synthase activity"/>
    <property type="evidence" value="ECO:0007669"/>
    <property type="project" value="InterPro"/>
</dbReference>
<accession>A0A5C6DA94</accession>
<evidence type="ECO:0000256" key="1">
    <source>
        <dbReference type="ARBA" id="ARBA00022679"/>
    </source>
</evidence>
<sequence>MNASDILVETPRPPVSAHHAAKGVLRGEIPGDPTNWLSERERDALAGLRDGTRRDDWLLGRWMAKKVYIVVASRLSNRLFPTPRLTHIEVLPDFVNSLPSRPRLVVNGVESEFGISISHSDRRVLAAIADRSLVRIGVDLVDGRSVNDGFLKLWFTAQEQDFLSTQRYFAMRFWGAKESSYKALQLGERFVPSALEVRVIDDDVWQCHYANQNTSCQVELTPVGRDSWAVVATALPTKSPH</sequence>
<dbReference type="GO" id="GO:0000287">
    <property type="term" value="F:magnesium ion binding"/>
    <property type="evidence" value="ECO:0007669"/>
    <property type="project" value="InterPro"/>
</dbReference>
<dbReference type="SUPFAM" id="SSF56214">
    <property type="entry name" value="4'-phosphopantetheinyl transferase"/>
    <property type="match status" value="2"/>
</dbReference>
<evidence type="ECO:0000313" key="3">
    <source>
        <dbReference type="EMBL" id="TWU33638.1"/>
    </source>
</evidence>
<dbReference type="InterPro" id="IPR008278">
    <property type="entry name" value="4-PPantetheinyl_Trfase_dom"/>
</dbReference>
<keyword evidence="4" id="KW-1185">Reference proteome</keyword>
<dbReference type="AlphaFoldDB" id="A0A5C6DA94"/>